<dbReference type="PRINTS" id="PR01036">
    <property type="entry name" value="TCRTETB"/>
</dbReference>
<dbReference type="Gene3D" id="1.20.1250.20">
    <property type="entry name" value="MFS general substrate transporter like domains"/>
    <property type="match status" value="1"/>
</dbReference>
<comment type="similarity">
    <text evidence="2">Belongs to the major facilitator superfamily. EmrB family.</text>
</comment>
<feature type="transmembrane region" description="Helical" evidence="8">
    <location>
        <begin position="343"/>
        <end position="362"/>
    </location>
</feature>
<feature type="transmembrane region" description="Helical" evidence="8">
    <location>
        <begin position="279"/>
        <end position="301"/>
    </location>
</feature>
<evidence type="ECO:0000256" key="1">
    <source>
        <dbReference type="ARBA" id="ARBA00004651"/>
    </source>
</evidence>
<dbReference type="Pfam" id="PF07690">
    <property type="entry name" value="MFS_1"/>
    <property type="match status" value="1"/>
</dbReference>
<comment type="subcellular location">
    <subcellularLocation>
        <location evidence="1">Cell membrane</location>
        <topology evidence="1">Multi-pass membrane protein</topology>
    </subcellularLocation>
</comment>
<evidence type="ECO:0000256" key="6">
    <source>
        <dbReference type="ARBA" id="ARBA00022989"/>
    </source>
</evidence>
<feature type="transmembrane region" description="Helical" evidence="8">
    <location>
        <begin position="109"/>
        <end position="131"/>
    </location>
</feature>
<name>A0ABS3YJK7_9BACT</name>
<feature type="transmembrane region" description="Helical" evidence="8">
    <location>
        <begin position="368"/>
        <end position="390"/>
    </location>
</feature>
<dbReference type="SUPFAM" id="SSF103473">
    <property type="entry name" value="MFS general substrate transporter"/>
    <property type="match status" value="1"/>
</dbReference>
<gene>
    <name evidence="10" type="ORF">J7I43_21790</name>
</gene>
<feature type="domain" description="Major facilitator superfamily (MFS) profile" evidence="9">
    <location>
        <begin position="18"/>
        <end position="518"/>
    </location>
</feature>
<feature type="transmembrane region" description="Helical" evidence="8">
    <location>
        <begin position="12"/>
        <end position="36"/>
    </location>
</feature>
<protein>
    <submittedName>
        <fullName evidence="10">DHA2 family efflux MFS transporter permease subunit</fullName>
    </submittedName>
</protein>
<feature type="transmembrane region" description="Helical" evidence="8">
    <location>
        <begin position="56"/>
        <end position="77"/>
    </location>
</feature>
<evidence type="ECO:0000256" key="5">
    <source>
        <dbReference type="ARBA" id="ARBA00022692"/>
    </source>
</evidence>
<keyword evidence="4" id="KW-1003">Cell membrane</keyword>
<accession>A0ABS3YJK7</accession>
<dbReference type="InterPro" id="IPR020846">
    <property type="entry name" value="MFS_dom"/>
</dbReference>
<feature type="transmembrane region" description="Helical" evidence="8">
    <location>
        <begin position="170"/>
        <end position="189"/>
    </location>
</feature>
<evidence type="ECO:0000313" key="11">
    <source>
        <dbReference type="Proteomes" id="UP000679126"/>
    </source>
</evidence>
<dbReference type="Proteomes" id="UP000679126">
    <property type="component" value="Unassembled WGS sequence"/>
</dbReference>
<evidence type="ECO:0000256" key="3">
    <source>
        <dbReference type="ARBA" id="ARBA00022448"/>
    </source>
</evidence>
<feature type="transmembrane region" description="Helical" evidence="8">
    <location>
        <begin position="495"/>
        <end position="513"/>
    </location>
</feature>
<feature type="transmembrane region" description="Helical" evidence="8">
    <location>
        <begin position="210"/>
        <end position="227"/>
    </location>
</feature>
<feature type="transmembrane region" description="Helical" evidence="8">
    <location>
        <begin position="143"/>
        <end position="164"/>
    </location>
</feature>
<feature type="transmembrane region" description="Helical" evidence="8">
    <location>
        <begin position="411"/>
        <end position="429"/>
    </location>
</feature>
<dbReference type="CDD" id="cd17503">
    <property type="entry name" value="MFS_LmrB_MDR_like"/>
    <property type="match status" value="1"/>
</dbReference>
<reference evidence="11" key="1">
    <citation type="submission" date="2021-03" db="EMBL/GenBank/DDBJ databases">
        <title>Assistant Professor.</title>
        <authorList>
            <person name="Huq M.A."/>
        </authorList>
    </citation>
    <scope>NUCLEOTIDE SEQUENCE [LARGE SCALE GENOMIC DNA]</scope>
    <source>
        <strain evidence="11">MAH-28</strain>
    </source>
</reference>
<dbReference type="RefSeq" id="WP_209147988.1">
    <property type="nucleotide sequence ID" value="NZ_JAGHKP010000004.1"/>
</dbReference>
<dbReference type="InterPro" id="IPR004638">
    <property type="entry name" value="EmrB-like"/>
</dbReference>
<sequence>MSLPSLSPKPKGFAKWIIVATVISATMLELIDTTIVNVALSDISGNLGATIEDASWVVTAYAIANVIVIPMTGFLASYFGRKNYYLASILIFTFSSYMCGNAGGLWELVMWRFIQGVGGGALLSTSQSILFDTFEISERPTASAIFGLGVIIGPTIGPTLGGVIVDNAHWSLIFDINIPVGIIAAFLVYNYIEKQPHEYNINRKAIKIDYIGILLLIVWVGSLQYILERGQTEDWFAAKHIVVLTIAAVAAFVLFIWWELKTDSPAVNLGVLRNRTLAITTLLTFIMGMGMYCSMFVYPVWMQRVMGFTPTLTGESLFPGAIVAAIMMPIVGKQIQRGVPPKYLITAGFFFFAIFCFWMSGASAEAGVMFFFFPLLLRGFGAAMLSVPLTNQAVSGLTPQQMPQGIAINNMLRQLGGSFGIAFMNTYVARQYSMHRLQMVNYVTPENPVAMERIEQLSGGLVAKGVNALQAHGVAMNIMDGIVTKQAYVLTYLDAFRIVGIFFICVLPLMLFVKKRNVGAAAMKEAVDHAH</sequence>
<keyword evidence="3" id="KW-0813">Transport</keyword>
<evidence type="ECO:0000256" key="2">
    <source>
        <dbReference type="ARBA" id="ARBA00008537"/>
    </source>
</evidence>
<evidence type="ECO:0000313" key="10">
    <source>
        <dbReference type="EMBL" id="MBO9154876.1"/>
    </source>
</evidence>
<dbReference type="Gene3D" id="1.20.1720.10">
    <property type="entry name" value="Multidrug resistance protein D"/>
    <property type="match status" value="1"/>
</dbReference>
<organism evidence="10 11">
    <name type="scientific">Chitinophaga chungangae</name>
    <dbReference type="NCBI Taxonomy" id="2821488"/>
    <lineage>
        <taxon>Bacteria</taxon>
        <taxon>Pseudomonadati</taxon>
        <taxon>Bacteroidota</taxon>
        <taxon>Chitinophagia</taxon>
        <taxon>Chitinophagales</taxon>
        <taxon>Chitinophagaceae</taxon>
        <taxon>Chitinophaga</taxon>
    </lineage>
</organism>
<feature type="transmembrane region" description="Helical" evidence="8">
    <location>
        <begin position="313"/>
        <end position="331"/>
    </location>
</feature>
<feature type="transmembrane region" description="Helical" evidence="8">
    <location>
        <begin position="239"/>
        <end position="258"/>
    </location>
</feature>
<dbReference type="InterPro" id="IPR036259">
    <property type="entry name" value="MFS_trans_sf"/>
</dbReference>
<keyword evidence="7 8" id="KW-0472">Membrane</keyword>
<feature type="transmembrane region" description="Helical" evidence="8">
    <location>
        <begin position="84"/>
        <end position="103"/>
    </location>
</feature>
<keyword evidence="5 8" id="KW-0812">Transmembrane</keyword>
<keyword evidence="11" id="KW-1185">Reference proteome</keyword>
<proteinExistence type="inferred from homology"/>
<dbReference type="InterPro" id="IPR011701">
    <property type="entry name" value="MFS"/>
</dbReference>
<dbReference type="PROSITE" id="PS50850">
    <property type="entry name" value="MFS"/>
    <property type="match status" value="1"/>
</dbReference>
<evidence type="ECO:0000256" key="7">
    <source>
        <dbReference type="ARBA" id="ARBA00023136"/>
    </source>
</evidence>
<dbReference type="PANTHER" id="PTHR42718">
    <property type="entry name" value="MAJOR FACILITATOR SUPERFAMILY MULTIDRUG TRANSPORTER MFSC"/>
    <property type="match status" value="1"/>
</dbReference>
<evidence type="ECO:0000256" key="8">
    <source>
        <dbReference type="SAM" id="Phobius"/>
    </source>
</evidence>
<keyword evidence="6 8" id="KW-1133">Transmembrane helix</keyword>
<evidence type="ECO:0000256" key="4">
    <source>
        <dbReference type="ARBA" id="ARBA00022475"/>
    </source>
</evidence>
<dbReference type="PANTHER" id="PTHR42718:SF9">
    <property type="entry name" value="MAJOR FACILITATOR SUPERFAMILY MULTIDRUG TRANSPORTER MFSC"/>
    <property type="match status" value="1"/>
</dbReference>
<dbReference type="NCBIfam" id="TIGR00711">
    <property type="entry name" value="efflux_EmrB"/>
    <property type="match status" value="1"/>
</dbReference>
<dbReference type="EMBL" id="JAGHKP010000004">
    <property type="protein sequence ID" value="MBO9154876.1"/>
    <property type="molecule type" value="Genomic_DNA"/>
</dbReference>
<evidence type="ECO:0000259" key="9">
    <source>
        <dbReference type="PROSITE" id="PS50850"/>
    </source>
</evidence>
<comment type="caution">
    <text evidence="10">The sequence shown here is derived from an EMBL/GenBank/DDBJ whole genome shotgun (WGS) entry which is preliminary data.</text>
</comment>